<name>A0A9P5HHR2_9HYPO</name>
<gene>
    <name evidence="1" type="ORF">G7Z17_g369</name>
</gene>
<reference evidence="1" key="1">
    <citation type="submission" date="2020-03" db="EMBL/GenBank/DDBJ databases">
        <title>Draft Genome Sequence of Cylindrodendrum hubeiense.</title>
        <authorList>
            <person name="Buettner E."/>
            <person name="Kellner H."/>
        </authorList>
    </citation>
    <scope>NUCLEOTIDE SEQUENCE</scope>
    <source>
        <strain evidence="1">IHI 201604</strain>
    </source>
</reference>
<protein>
    <submittedName>
        <fullName evidence="1">Uncharacterized protein</fullName>
    </submittedName>
</protein>
<dbReference type="Proteomes" id="UP000722485">
    <property type="component" value="Unassembled WGS sequence"/>
</dbReference>
<dbReference type="PANTHER" id="PTHR31252">
    <property type="entry name" value="DUF4419 DOMAIN-CONTAINING PROTEIN"/>
    <property type="match status" value="1"/>
</dbReference>
<dbReference type="OrthoDB" id="9978173at2759"/>
<sequence>MPAVIKPQPSKVGRNQDPAVRSPKELLANVSHHYSNLPVLHSSFADLESADASPDVVPYENGFVYTVLRAFQQDMHLELRPDDVWIAILSQLSFFVNSHSEELRDVDINMFIERLVNLVQAKLSNPAVADWMLPRFSTTTQTDATVAAMVFLGSLKQYFNYEMRIGCGFPSVTLLGTRDDWELLRQCISHLTDLGDFQELRDWAAYLDCVLMYMIAGFDYPDAQEVKDFWMRAAHSAGQRASGGLISLSGWLTAFCLWQADGTLTRVYSDEELKQHLSTDNIGEWARLELSGVSFPVIGRFSIPAAIVNFPVIVLDGFSEEKTVVVAGLVGMEVGGTELSTAKPRPGWWLLHEKS</sequence>
<keyword evidence="2" id="KW-1185">Reference proteome</keyword>
<dbReference type="Pfam" id="PF14388">
    <property type="entry name" value="DUF4419"/>
    <property type="match status" value="1"/>
</dbReference>
<proteinExistence type="predicted"/>
<organism evidence="1 2">
    <name type="scientific">Cylindrodendrum hubeiense</name>
    <dbReference type="NCBI Taxonomy" id="595255"/>
    <lineage>
        <taxon>Eukaryota</taxon>
        <taxon>Fungi</taxon>
        <taxon>Dikarya</taxon>
        <taxon>Ascomycota</taxon>
        <taxon>Pezizomycotina</taxon>
        <taxon>Sordariomycetes</taxon>
        <taxon>Hypocreomycetidae</taxon>
        <taxon>Hypocreales</taxon>
        <taxon>Nectriaceae</taxon>
        <taxon>Cylindrodendrum</taxon>
    </lineage>
</organism>
<accession>A0A9P5HHR2</accession>
<comment type="caution">
    <text evidence="1">The sequence shown here is derived from an EMBL/GenBank/DDBJ whole genome shotgun (WGS) entry which is preliminary data.</text>
</comment>
<dbReference type="PANTHER" id="PTHR31252:SF11">
    <property type="entry name" value="DUF4419 DOMAIN-CONTAINING PROTEIN"/>
    <property type="match status" value="1"/>
</dbReference>
<dbReference type="AlphaFoldDB" id="A0A9P5HHR2"/>
<evidence type="ECO:0000313" key="1">
    <source>
        <dbReference type="EMBL" id="KAF7557745.1"/>
    </source>
</evidence>
<dbReference type="EMBL" id="JAANBB010000003">
    <property type="protein sequence ID" value="KAF7557745.1"/>
    <property type="molecule type" value="Genomic_DNA"/>
</dbReference>
<evidence type="ECO:0000313" key="2">
    <source>
        <dbReference type="Proteomes" id="UP000722485"/>
    </source>
</evidence>
<dbReference type="InterPro" id="IPR025533">
    <property type="entry name" value="DUF4419"/>
</dbReference>